<reference evidence="5 6" key="1">
    <citation type="submission" date="2018-10" db="EMBL/GenBank/DDBJ databases">
        <title>Fifty Aureobasidium pullulans genomes reveal a recombining polyextremotolerant generalist.</title>
        <authorList>
            <person name="Gostincar C."/>
            <person name="Turk M."/>
            <person name="Zajc J."/>
            <person name="Gunde-Cimerman N."/>
        </authorList>
    </citation>
    <scope>NUCLEOTIDE SEQUENCE [LARGE SCALE GENOMIC DNA]</scope>
    <source>
        <strain evidence="5 6">EXF-11900</strain>
    </source>
</reference>
<evidence type="ECO:0000259" key="4">
    <source>
        <dbReference type="PROSITE" id="PS50110"/>
    </source>
</evidence>
<dbReference type="SUPFAM" id="SSF52172">
    <property type="entry name" value="CheY-like"/>
    <property type="match status" value="1"/>
</dbReference>
<dbReference type="PROSITE" id="PS50109">
    <property type="entry name" value="HIS_KIN"/>
    <property type="match status" value="1"/>
</dbReference>
<evidence type="ECO:0000259" key="3">
    <source>
        <dbReference type="PROSITE" id="PS50109"/>
    </source>
</evidence>
<name>A0A4S8S4P1_AURPU</name>
<dbReference type="Gene3D" id="3.30.450.20">
    <property type="entry name" value="PAS domain"/>
    <property type="match status" value="3"/>
</dbReference>
<dbReference type="InterPro" id="IPR035965">
    <property type="entry name" value="PAS-like_dom_sf"/>
</dbReference>
<gene>
    <name evidence="5" type="ORF">D6D28_09378</name>
</gene>
<dbReference type="InterPro" id="IPR011006">
    <property type="entry name" value="CheY-like_superfamily"/>
</dbReference>
<evidence type="ECO:0000256" key="1">
    <source>
        <dbReference type="ARBA" id="ARBA00022553"/>
    </source>
</evidence>
<dbReference type="PANTHER" id="PTHR43719">
    <property type="entry name" value="TWO-COMPONENT HISTIDINE KINASE"/>
    <property type="match status" value="1"/>
</dbReference>
<dbReference type="CDD" id="cd00130">
    <property type="entry name" value="PAS"/>
    <property type="match status" value="2"/>
</dbReference>
<keyword evidence="1 2" id="KW-0597">Phosphoprotein</keyword>
<dbReference type="SUPFAM" id="SSF55785">
    <property type="entry name" value="PYP-like sensor domain (PAS domain)"/>
    <property type="match status" value="3"/>
</dbReference>
<dbReference type="Gene3D" id="1.10.287.130">
    <property type="match status" value="1"/>
</dbReference>
<dbReference type="Gene3D" id="3.40.50.2300">
    <property type="match status" value="1"/>
</dbReference>
<sequence length="1120" mass="124877">MASSMLFESTSGSPETDRHLQLVQSVDWSATSIGAIDDWPPELLLLFHLIILDPQPRLLLLGPDHTLLYNEAYAELVGERHPAALGRPIREAFPETYSMTLSIVDEVVSTGRASVEKGFCMPLMRDGRLLEIHMSWIVVPFPKKSSLTGFSVILRDETEKRVSDRRLQTSHQLSMALTMASDISSLWETILGSLRDRDHDCPFALLYAPEPDANGNDELFFQIRGSVGDFENNPVAANVLNLSGTSNDRLNQKLGAALTSEEPILLESEDGSLPKSWSNAASTRGWKDACTEAVVIPLQSNRYHKVRALLVLGVATRSKYDVAYKSWVEEMRRTIGNSIHSLRKKEMAAVELAQREKKANNISLQYNHLVKVMELSDVGIFSCDKSGNLLQANESWYRLSSFSRQAEPVPAFAWLESVYDDDKALVMSNWNSMLQGKPVTYQMRWKHPERPEGRWILAVCLSVMDDQGKIISISGCTTDIDAQKRVENDALQALQALERASASEQRFQHFSKSSPVAVHILEIPSRAISFCNIAWFDMLGIEEVPFDQLDMSWTDGILEQDLPLLRESVQKILTTHEPQTTQFRFRKMFLSGDGHRYQSWGSSQSHAELDENGAVKAIMTTTTDISHLKWAEEVQRSRVEEALEAKRQNEVFIDMTSQYVLIRNPLGAVVHCADAIDESLIEMKSILDKLQYSDEKAGKRLGELVASSAEAVNIITSCSSHQKRIVDDLLTLSKLDSNLLQINQASVRATSILDDMRRVFEIEAGRAEIELRIQADPSIKAMKVDNVMLDTGRVHQILINLITNALKFTKDKPQRRVTITMGSSEKRPSDGILSSIDFALPHTLSDTVRESEAVASGPETFFIWFTVSDSGRGIKPDEKTKLFSRFQQASPRTYSKYGGSGLGLFISRELAELQGGEIGIASELDVGSTFAFFVKTQPAAPPIDQRLKSDIAIRPRSGSAQTSFSNEIVQIHVLVAEDNPTNQKVLKRQLTNKGYIVWTADNGQEAVDFLRQTRYWSAPSSTPSVPSSPSTAQEKALHVILMDTEMPIMDGLTAARRIRQMQRDGLLKGHVPILSVSANARPEQTSMAMDAGMDDSISKPFRIADLTPKIDRLADMAYAG</sequence>
<dbReference type="PROSITE" id="PS50110">
    <property type="entry name" value="RESPONSE_REGULATORY"/>
    <property type="match status" value="1"/>
</dbReference>
<dbReference type="InterPro" id="IPR050956">
    <property type="entry name" value="2C_system_His_kinase"/>
</dbReference>
<evidence type="ECO:0000313" key="6">
    <source>
        <dbReference type="Proteomes" id="UP000304951"/>
    </source>
</evidence>
<feature type="domain" description="Histidine kinase" evidence="3">
    <location>
        <begin position="662"/>
        <end position="938"/>
    </location>
</feature>
<dbReference type="CDD" id="cd17546">
    <property type="entry name" value="REC_hyHK_CKI1_RcsC-like"/>
    <property type="match status" value="1"/>
</dbReference>
<dbReference type="Gene3D" id="3.30.565.10">
    <property type="entry name" value="Histidine kinase-like ATPase, C-terminal domain"/>
    <property type="match status" value="1"/>
</dbReference>
<dbReference type="Pfam" id="PF08448">
    <property type="entry name" value="PAS_4"/>
    <property type="match status" value="1"/>
</dbReference>
<dbReference type="GO" id="GO:0000160">
    <property type="term" value="P:phosphorelay signal transduction system"/>
    <property type="evidence" value="ECO:0007669"/>
    <property type="project" value="InterPro"/>
</dbReference>
<dbReference type="SMART" id="SM00091">
    <property type="entry name" value="PAS"/>
    <property type="match status" value="3"/>
</dbReference>
<dbReference type="Pfam" id="PF00072">
    <property type="entry name" value="Response_reg"/>
    <property type="match status" value="1"/>
</dbReference>
<feature type="domain" description="Response regulatory" evidence="4">
    <location>
        <begin position="972"/>
        <end position="1114"/>
    </location>
</feature>
<comment type="caution">
    <text evidence="5">The sequence shown here is derived from an EMBL/GenBank/DDBJ whole genome shotgun (WGS) entry which is preliminary data.</text>
</comment>
<dbReference type="AlphaFoldDB" id="A0A4S8S4P1"/>
<organism evidence="5 6">
    <name type="scientific">Aureobasidium pullulans</name>
    <name type="common">Black yeast</name>
    <name type="synonym">Pullularia pullulans</name>
    <dbReference type="NCBI Taxonomy" id="5580"/>
    <lineage>
        <taxon>Eukaryota</taxon>
        <taxon>Fungi</taxon>
        <taxon>Dikarya</taxon>
        <taxon>Ascomycota</taxon>
        <taxon>Pezizomycotina</taxon>
        <taxon>Dothideomycetes</taxon>
        <taxon>Dothideomycetidae</taxon>
        <taxon>Dothideales</taxon>
        <taxon>Saccotheciaceae</taxon>
        <taxon>Aureobasidium</taxon>
    </lineage>
</organism>
<dbReference type="InterPro" id="IPR000014">
    <property type="entry name" value="PAS"/>
</dbReference>
<protein>
    <recommendedName>
        <fullName evidence="7">Histidine kinase HHK15p</fullName>
    </recommendedName>
</protein>
<dbReference type="Pfam" id="PF02518">
    <property type="entry name" value="HATPase_c"/>
    <property type="match status" value="1"/>
</dbReference>
<dbReference type="InterPro" id="IPR003594">
    <property type="entry name" value="HATPase_dom"/>
</dbReference>
<evidence type="ECO:0008006" key="7">
    <source>
        <dbReference type="Google" id="ProtNLM"/>
    </source>
</evidence>
<dbReference type="Proteomes" id="UP000304951">
    <property type="component" value="Unassembled WGS sequence"/>
</dbReference>
<dbReference type="SMART" id="SM00387">
    <property type="entry name" value="HATPase_c"/>
    <property type="match status" value="1"/>
</dbReference>
<dbReference type="SMART" id="SM00448">
    <property type="entry name" value="REC"/>
    <property type="match status" value="1"/>
</dbReference>
<accession>A0A4S8S4P1</accession>
<evidence type="ECO:0000313" key="5">
    <source>
        <dbReference type="EMBL" id="THV65074.1"/>
    </source>
</evidence>
<dbReference type="PANTHER" id="PTHR43719:SF30">
    <property type="entry name" value="TWO-COMPONENT SYSTEM RESPONSE REGULATOR"/>
    <property type="match status" value="1"/>
</dbReference>
<proteinExistence type="predicted"/>
<evidence type="ECO:0000256" key="2">
    <source>
        <dbReference type="PROSITE-ProRule" id="PRU00169"/>
    </source>
</evidence>
<dbReference type="SUPFAM" id="SSF55874">
    <property type="entry name" value="ATPase domain of HSP90 chaperone/DNA topoisomerase II/histidine kinase"/>
    <property type="match status" value="1"/>
</dbReference>
<dbReference type="InterPro" id="IPR013656">
    <property type="entry name" value="PAS_4"/>
</dbReference>
<dbReference type="InterPro" id="IPR004358">
    <property type="entry name" value="Sig_transdc_His_kin-like_C"/>
</dbReference>
<dbReference type="GO" id="GO:0016772">
    <property type="term" value="F:transferase activity, transferring phosphorus-containing groups"/>
    <property type="evidence" value="ECO:0007669"/>
    <property type="project" value="InterPro"/>
</dbReference>
<feature type="modified residue" description="4-aspartylphosphate" evidence="2">
    <location>
        <position position="1043"/>
    </location>
</feature>
<dbReference type="InterPro" id="IPR005467">
    <property type="entry name" value="His_kinase_dom"/>
</dbReference>
<dbReference type="PRINTS" id="PR00344">
    <property type="entry name" value="BCTRLSENSOR"/>
</dbReference>
<dbReference type="InterPro" id="IPR001789">
    <property type="entry name" value="Sig_transdc_resp-reg_receiver"/>
</dbReference>
<dbReference type="InterPro" id="IPR036890">
    <property type="entry name" value="HATPase_C_sf"/>
</dbReference>
<dbReference type="EMBL" id="QZAF01000715">
    <property type="protein sequence ID" value="THV65074.1"/>
    <property type="molecule type" value="Genomic_DNA"/>
</dbReference>